<proteinExistence type="predicted"/>
<dbReference type="OrthoDB" id="10023979at2759"/>
<comment type="caution">
    <text evidence="3">The sequence shown here is derived from an EMBL/GenBank/DDBJ whole genome shotgun (WGS) entry which is preliminary data.</text>
</comment>
<sequence>MYKAEHLRKLLNDVEELKQRVESLTLVIEYDLPSAMPKCTFKFKCCSKSTIDDDQQDQQKYDTKERCPPSTENEDTDTDDSDMSFPDENYFSNRDKHEATSFVVNCMATDGINIMYSSIADPHQELIAYCYLQTSDVGYRKADPSRLWKQSRIIDMIWWDAIDKFVCATDKGIYLVEFTNPLFRISHVKQTPLPQVRIAATAHHIRIHTLTQMMIYDTSFQLIRSFNFSFSRSLRMASFCLTDSVVACALIRHIENAKYVLQVELYNHNMVREKRIRIGISEASCTIRTDGSDRFYVAFGQQRFCIVSSSGSVQTVNLGKQANNLAVVNSHNVVLTKVRSDVELVRC</sequence>
<protein>
    <submittedName>
        <fullName evidence="3">Uncharacterized protein</fullName>
    </submittedName>
</protein>
<feature type="compositionally biased region" description="Basic and acidic residues" evidence="1">
    <location>
        <begin position="57"/>
        <end position="67"/>
    </location>
</feature>
<evidence type="ECO:0000313" key="2">
    <source>
        <dbReference type="EMBL" id="CAF0761602.1"/>
    </source>
</evidence>
<dbReference type="Proteomes" id="UP000663828">
    <property type="component" value="Unassembled WGS sequence"/>
</dbReference>
<feature type="compositionally biased region" description="Acidic residues" evidence="1">
    <location>
        <begin position="72"/>
        <end position="82"/>
    </location>
</feature>
<feature type="region of interest" description="Disordered" evidence="1">
    <location>
        <begin position="55"/>
        <end position="85"/>
    </location>
</feature>
<evidence type="ECO:0000256" key="1">
    <source>
        <dbReference type="SAM" id="MobiDB-lite"/>
    </source>
</evidence>
<organism evidence="3 4">
    <name type="scientific">Adineta ricciae</name>
    <name type="common">Rotifer</name>
    <dbReference type="NCBI Taxonomy" id="249248"/>
    <lineage>
        <taxon>Eukaryota</taxon>
        <taxon>Metazoa</taxon>
        <taxon>Spiralia</taxon>
        <taxon>Gnathifera</taxon>
        <taxon>Rotifera</taxon>
        <taxon>Eurotatoria</taxon>
        <taxon>Bdelloidea</taxon>
        <taxon>Adinetida</taxon>
        <taxon>Adinetidae</taxon>
        <taxon>Adineta</taxon>
    </lineage>
</organism>
<reference evidence="3" key="1">
    <citation type="submission" date="2021-02" db="EMBL/GenBank/DDBJ databases">
        <authorList>
            <person name="Nowell W R."/>
        </authorList>
    </citation>
    <scope>NUCLEOTIDE SEQUENCE</scope>
</reference>
<dbReference type="EMBL" id="CAJNOJ010000007">
    <property type="protein sequence ID" value="CAF0761602.1"/>
    <property type="molecule type" value="Genomic_DNA"/>
</dbReference>
<dbReference type="Proteomes" id="UP000663852">
    <property type="component" value="Unassembled WGS sequence"/>
</dbReference>
<dbReference type="AlphaFoldDB" id="A0A815X807"/>
<evidence type="ECO:0000313" key="4">
    <source>
        <dbReference type="Proteomes" id="UP000663828"/>
    </source>
</evidence>
<evidence type="ECO:0000313" key="3">
    <source>
        <dbReference type="EMBL" id="CAF1554131.1"/>
    </source>
</evidence>
<keyword evidence="4" id="KW-1185">Reference proteome</keyword>
<gene>
    <name evidence="2" type="ORF">EDS130_LOCUS2835</name>
    <name evidence="3" type="ORF">XAT740_LOCUS43124</name>
</gene>
<dbReference type="EMBL" id="CAJNOR010005261">
    <property type="protein sequence ID" value="CAF1554131.1"/>
    <property type="molecule type" value="Genomic_DNA"/>
</dbReference>
<accession>A0A815X807</accession>
<name>A0A815X807_ADIRI</name>